<evidence type="ECO:0008006" key="3">
    <source>
        <dbReference type="Google" id="ProtNLM"/>
    </source>
</evidence>
<sequence>MDAELAIAKSLEASARAESSFKHLERAHVLGQASTVQHVRVHFEMLRWAWRKGRASEALGQVIRIIGAATKTAAGWVPTGNTGGANVSPFKVMPVPQDLKEIIRSAAKPNT</sequence>
<keyword evidence="2" id="KW-1185">Reference proteome</keyword>
<comment type="caution">
    <text evidence="1">The sequence shown here is derived from an EMBL/GenBank/DDBJ whole genome shotgun (WGS) entry which is preliminary data.</text>
</comment>
<dbReference type="InterPro" id="IPR022172">
    <property type="entry name" value="DUF3703"/>
</dbReference>
<protein>
    <recommendedName>
        <fullName evidence="3">DUF3703 domain-containing protein</fullName>
    </recommendedName>
</protein>
<organism evidence="1 2">
    <name type="scientific">Ottowia thiooxydans</name>
    <dbReference type="NCBI Taxonomy" id="219182"/>
    <lineage>
        <taxon>Bacteria</taxon>
        <taxon>Pseudomonadati</taxon>
        <taxon>Pseudomonadota</taxon>
        <taxon>Betaproteobacteria</taxon>
        <taxon>Burkholderiales</taxon>
        <taxon>Comamonadaceae</taxon>
        <taxon>Ottowia</taxon>
    </lineage>
</organism>
<name>A0ABV2Q3E2_9BURK</name>
<dbReference type="EMBL" id="JBEPSH010000001">
    <property type="protein sequence ID" value="MET4575543.1"/>
    <property type="molecule type" value="Genomic_DNA"/>
</dbReference>
<proteinExistence type="predicted"/>
<reference evidence="1 2" key="1">
    <citation type="submission" date="2024-06" db="EMBL/GenBank/DDBJ databases">
        <title>Sorghum-associated microbial communities from plants grown in Nebraska, USA.</title>
        <authorList>
            <person name="Schachtman D."/>
        </authorList>
    </citation>
    <scope>NUCLEOTIDE SEQUENCE [LARGE SCALE GENOMIC DNA]</scope>
    <source>
        <strain evidence="1 2">2709</strain>
    </source>
</reference>
<evidence type="ECO:0000313" key="1">
    <source>
        <dbReference type="EMBL" id="MET4575543.1"/>
    </source>
</evidence>
<accession>A0ABV2Q3E2</accession>
<evidence type="ECO:0000313" key="2">
    <source>
        <dbReference type="Proteomes" id="UP001549320"/>
    </source>
</evidence>
<dbReference type="Pfam" id="PF12487">
    <property type="entry name" value="DUF3703"/>
    <property type="match status" value="1"/>
</dbReference>
<dbReference type="Proteomes" id="UP001549320">
    <property type="component" value="Unassembled WGS sequence"/>
</dbReference>
<gene>
    <name evidence="1" type="ORF">ABIE13_000640</name>
</gene>